<evidence type="ECO:0000256" key="1">
    <source>
        <dbReference type="ARBA" id="ARBA00004173"/>
    </source>
</evidence>
<dbReference type="InterPro" id="IPR026590">
    <property type="entry name" value="Ssirtuin_cat_dom"/>
</dbReference>
<dbReference type="GO" id="GO:0006282">
    <property type="term" value="P:regulation of DNA repair"/>
    <property type="evidence" value="ECO:0007669"/>
    <property type="project" value="TreeGrafter"/>
</dbReference>
<feature type="compositionally biased region" description="Pro residues" evidence="8">
    <location>
        <begin position="206"/>
        <end position="215"/>
    </location>
</feature>
<evidence type="ECO:0000256" key="5">
    <source>
        <dbReference type="ARBA" id="ARBA00023027"/>
    </source>
</evidence>
<sequence>MTSHISLPSPSLGSCNLDPDLTSVLQSINAAKRIIVISGAGISTGAQIPDFRSHSGLFKVDPNANAIGATKITGRKIKGSRHVKDLFHVRALSDPALLPHHHGLMTRLAELADRADPTAFHRWLKDIDDSGRLVRCYTQNIDGLESKAGLGVGVPLGPPPRKRRKIATSTVHSSTTLVETPRPMSTTIPETPPPMSNLLPETDPDPFFPPTPPSSQPTASTSTSPPRVIPLHGTLSDLTCPRCSSHFPLGPHLPLPPHHLPCPSCTLSASLRAALAERSRPIGNLRAGVVLYGEHHPHGESIGAAVERDLRAKPAVDLVLVVGTSLSVPGVKRMVTEFARSVRSSRSNGASGTRTAEVKCVCVNREWLGKSWEGVFDTFLKGDAEDFVRLVDEVRLMKNKEGKIQTTPKKRRVPPTPESLAKRHKNPDTRLSKSKTPRKHDIKTADSDSSTAFRTPPKKIFASTGPGCDVGGGGGWLPTPRDTPPSPSSSTMDLSITEEIKKDRAREECIGKTSRDRSGSLTPLSDQEDVNPFLDLAKRIL</sequence>
<dbReference type="InterPro" id="IPR029035">
    <property type="entry name" value="DHS-like_NAD/FAD-binding_dom"/>
</dbReference>
<feature type="compositionally biased region" description="Basic and acidic residues" evidence="8">
    <location>
        <begin position="498"/>
        <end position="518"/>
    </location>
</feature>
<dbReference type="InterPro" id="IPR003000">
    <property type="entry name" value="Sirtuin"/>
</dbReference>
<comment type="subcellular location">
    <subcellularLocation>
        <location evidence="1">Mitochondrion</location>
    </subcellularLocation>
</comment>
<comment type="caution">
    <text evidence="10">The sequence shown here is derived from an EMBL/GenBank/DDBJ whole genome shotgun (WGS) entry which is preliminary data.</text>
</comment>
<name>A0A1Y2BKV3_9TREE</name>
<dbReference type="PANTHER" id="PTHR11085">
    <property type="entry name" value="NAD-DEPENDENT PROTEIN DEACYLASE SIRTUIN-5, MITOCHONDRIAL-RELATED"/>
    <property type="match status" value="1"/>
</dbReference>
<evidence type="ECO:0000256" key="3">
    <source>
        <dbReference type="ARBA" id="ARBA00022679"/>
    </source>
</evidence>
<reference evidence="10 11" key="1">
    <citation type="submission" date="2016-07" db="EMBL/GenBank/DDBJ databases">
        <title>Pervasive Adenine N6-methylation of Active Genes in Fungi.</title>
        <authorList>
            <consortium name="DOE Joint Genome Institute"/>
            <person name="Mondo S.J."/>
            <person name="Dannebaum R.O."/>
            <person name="Kuo R.C."/>
            <person name="Labutti K."/>
            <person name="Haridas S."/>
            <person name="Kuo A."/>
            <person name="Salamov A."/>
            <person name="Ahrendt S.R."/>
            <person name="Lipzen A."/>
            <person name="Sullivan W."/>
            <person name="Andreopoulos W.B."/>
            <person name="Clum A."/>
            <person name="Lindquist E."/>
            <person name="Daum C."/>
            <person name="Ramamoorthy G.K."/>
            <person name="Gryganskyi A."/>
            <person name="Culley D."/>
            <person name="Magnuson J.K."/>
            <person name="James T.Y."/>
            <person name="O'Malley M.A."/>
            <person name="Stajich J.E."/>
            <person name="Spatafora J.W."/>
            <person name="Visel A."/>
            <person name="Grigoriev I.V."/>
        </authorList>
    </citation>
    <scope>NUCLEOTIDE SEQUENCE [LARGE SCALE GENOMIC DNA]</scope>
    <source>
        <strain evidence="10 11">68-887.2</strain>
    </source>
</reference>
<keyword evidence="6" id="KW-0496">Mitochondrion</keyword>
<evidence type="ECO:0000256" key="2">
    <source>
        <dbReference type="ARBA" id="ARBA00006924"/>
    </source>
</evidence>
<dbReference type="GO" id="GO:0017136">
    <property type="term" value="F:histone deacetylase activity, NAD-dependent"/>
    <property type="evidence" value="ECO:0007669"/>
    <property type="project" value="TreeGrafter"/>
</dbReference>
<dbReference type="GO" id="GO:0031508">
    <property type="term" value="P:pericentric heterochromatin formation"/>
    <property type="evidence" value="ECO:0007669"/>
    <property type="project" value="TreeGrafter"/>
</dbReference>
<dbReference type="GO" id="GO:0070403">
    <property type="term" value="F:NAD+ binding"/>
    <property type="evidence" value="ECO:0007669"/>
    <property type="project" value="InterPro"/>
</dbReference>
<evidence type="ECO:0000259" key="9">
    <source>
        <dbReference type="PROSITE" id="PS50305"/>
    </source>
</evidence>
<feature type="region of interest" description="Disordered" evidence="8">
    <location>
        <begin position="152"/>
        <end position="226"/>
    </location>
</feature>
<evidence type="ECO:0000313" key="11">
    <source>
        <dbReference type="Proteomes" id="UP000193986"/>
    </source>
</evidence>
<dbReference type="OrthoDB" id="2919105at2759"/>
<protein>
    <submittedName>
        <fullName evidence="10">DHS-like NAD/FAD-binding domain-containing protein</fullName>
    </submittedName>
</protein>
<evidence type="ECO:0000256" key="8">
    <source>
        <dbReference type="SAM" id="MobiDB-lite"/>
    </source>
</evidence>
<comment type="similarity">
    <text evidence="2">Belongs to the sirtuin family. Class I subfamily.</text>
</comment>
<dbReference type="InParanoid" id="A0A1Y2BKV3"/>
<dbReference type="GO" id="GO:0031934">
    <property type="term" value="C:mating-type region heterochromatin"/>
    <property type="evidence" value="ECO:0007669"/>
    <property type="project" value="TreeGrafter"/>
</dbReference>
<feature type="compositionally biased region" description="Polar residues" evidence="8">
    <location>
        <begin position="167"/>
        <end position="189"/>
    </location>
</feature>
<organism evidence="10 11">
    <name type="scientific">Naematelia encephala</name>
    <dbReference type="NCBI Taxonomy" id="71784"/>
    <lineage>
        <taxon>Eukaryota</taxon>
        <taxon>Fungi</taxon>
        <taxon>Dikarya</taxon>
        <taxon>Basidiomycota</taxon>
        <taxon>Agaricomycotina</taxon>
        <taxon>Tremellomycetes</taxon>
        <taxon>Tremellales</taxon>
        <taxon>Naemateliaceae</taxon>
        <taxon>Naematelia</taxon>
    </lineage>
</organism>
<dbReference type="Gene3D" id="3.40.50.1220">
    <property type="entry name" value="TPP-binding domain"/>
    <property type="match status" value="1"/>
</dbReference>
<feature type="compositionally biased region" description="Basic residues" evidence="8">
    <location>
        <begin position="432"/>
        <end position="441"/>
    </location>
</feature>
<dbReference type="SUPFAM" id="SSF52467">
    <property type="entry name" value="DHS-like NAD/FAD-binding domain"/>
    <property type="match status" value="1"/>
</dbReference>
<accession>A0A1Y2BKV3</accession>
<dbReference type="InterPro" id="IPR050134">
    <property type="entry name" value="NAD-dep_sirtuin_deacylases"/>
</dbReference>
<dbReference type="AlphaFoldDB" id="A0A1Y2BKV3"/>
<dbReference type="PANTHER" id="PTHR11085:SF15">
    <property type="entry name" value="NAD-DEPENDENT HISTONE DEACETYLASE HST4"/>
    <property type="match status" value="1"/>
</dbReference>
<dbReference type="PROSITE" id="PS50305">
    <property type="entry name" value="SIRTUIN"/>
    <property type="match status" value="1"/>
</dbReference>
<gene>
    <name evidence="10" type="ORF">BCR39DRAFT_5009</name>
</gene>
<keyword evidence="3" id="KW-0808">Transferase</keyword>
<evidence type="ECO:0000256" key="6">
    <source>
        <dbReference type="ARBA" id="ARBA00023128"/>
    </source>
</evidence>
<evidence type="ECO:0000256" key="7">
    <source>
        <dbReference type="PROSITE-ProRule" id="PRU00236"/>
    </source>
</evidence>
<dbReference type="GO" id="GO:1990414">
    <property type="term" value="P:replication-born double-strand break repair via sister chromatid exchange"/>
    <property type="evidence" value="ECO:0007669"/>
    <property type="project" value="TreeGrafter"/>
</dbReference>
<evidence type="ECO:0000256" key="4">
    <source>
        <dbReference type="ARBA" id="ARBA00022946"/>
    </source>
</evidence>
<dbReference type="GO" id="GO:0000122">
    <property type="term" value="P:negative regulation of transcription by RNA polymerase II"/>
    <property type="evidence" value="ECO:0007669"/>
    <property type="project" value="TreeGrafter"/>
</dbReference>
<comment type="caution">
    <text evidence="7">Lacks conserved residue(s) required for the propagation of feature annotation.</text>
</comment>
<keyword evidence="11" id="KW-1185">Reference proteome</keyword>
<feature type="domain" description="Deacetylase sirtuin-type" evidence="9">
    <location>
        <begin position="14"/>
        <end position="400"/>
    </location>
</feature>
<keyword evidence="4" id="KW-0809">Transit peptide</keyword>
<feature type="region of interest" description="Disordered" evidence="8">
    <location>
        <begin position="401"/>
        <end position="528"/>
    </location>
</feature>
<dbReference type="Proteomes" id="UP000193986">
    <property type="component" value="Unassembled WGS sequence"/>
</dbReference>
<keyword evidence="5" id="KW-0520">NAD</keyword>
<evidence type="ECO:0000313" key="10">
    <source>
        <dbReference type="EMBL" id="ORY35391.1"/>
    </source>
</evidence>
<dbReference type="Pfam" id="PF02146">
    <property type="entry name" value="SIR2"/>
    <property type="match status" value="2"/>
</dbReference>
<feature type="compositionally biased region" description="Low complexity" evidence="8">
    <location>
        <begin position="216"/>
        <end position="226"/>
    </location>
</feature>
<dbReference type="EMBL" id="MCFC01000001">
    <property type="protein sequence ID" value="ORY35391.1"/>
    <property type="molecule type" value="Genomic_DNA"/>
</dbReference>
<dbReference type="GO" id="GO:0005634">
    <property type="term" value="C:nucleus"/>
    <property type="evidence" value="ECO:0007669"/>
    <property type="project" value="TreeGrafter"/>
</dbReference>
<dbReference type="STRING" id="71784.A0A1Y2BKV3"/>
<dbReference type="GO" id="GO:0005739">
    <property type="term" value="C:mitochondrion"/>
    <property type="evidence" value="ECO:0007669"/>
    <property type="project" value="UniProtKB-SubCell"/>
</dbReference>
<proteinExistence type="inferred from homology"/>